<dbReference type="Proteomes" id="UP000708298">
    <property type="component" value="Unassembled WGS sequence"/>
</dbReference>
<organism evidence="3 4">
    <name type="scientific">Acidisoma silvae</name>
    <dbReference type="NCBI Taxonomy" id="2802396"/>
    <lineage>
        <taxon>Bacteria</taxon>
        <taxon>Pseudomonadati</taxon>
        <taxon>Pseudomonadota</taxon>
        <taxon>Alphaproteobacteria</taxon>
        <taxon>Acetobacterales</taxon>
        <taxon>Acidocellaceae</taxon>
        <taxon>Acidisoma</taxon>
    </lineage>
</organism>
<feature type="domain" description="Major facilitator superfamily (MFS) profile" evidence="2">
    <location>
        <begin position="1"/>
        <end position="70"/>
    </location>
</feature>
<evidence type="ECO:0000313" key="3">
    <source>
        <dbReference type="EMBL" id="MCB8874383.1"/>
    </source>
</evidence>
<dbReference type="Pfam" id="PF11755">
    <property type="entry name" value="DUF3311"/>
    <property type="match status" value="1"/>
</dbReference>
<protein>
    <submittedName>
        <fullName evidence="3">DUF3311 domain-containing protein</fullName>
    </submittedName>
</protein>
<name>A0A964DY48_9PROT</name>
<dbReference type="InterPro" id="IPR020846">
    <property type="entry name" value="MFS_dom"/>
</dbReference>
<keyword evidence="1" id="KW-1133">Transmembrane helix</keyword>
<gene>
    <name evidence="3" type="ORF">ASILVAE211_04240</name>
</gene>
<dbReference type="GO" id="GO:0022857">
    <property type="term" value="F:transmembrane transporter activity"/>
    <property type="evidence" value="ECO:0007669"/>
    <property type="project" value="InterPro"/>
</dbReference>
<dbReference type="PROSITE" id="PS50850">
    <property type="entry name" value="MFS"/>
    <property type="match status" value="1"/>
</dbReference>
<reference evidence="3" key="2">
    <citation type="submission" date="2021-01" db="EMBL/GenBank/DDBJ databases">
        <authorList>
            <person name="Mieszkin S."/>
            <person name="Pouder E."/>
            <person name="Alain K."/>
        </authorList>
    </citation>
    <scope>NUCLEOTIDE SEQUENCE</scope>
    <source>
        <strain evidence="3">HW T2.11</strain>
    </source>
</reference>
<comment type="caution">
    <text evidence="3">The sequence shown here is derived from an EMBL/GenBank/DDBJ whole genome shotgun (WGS) entry which is preliminary data.</text>
</comment>
<dbReference type="EMBL" id="JAESVB010000001">
    <property type="protein sequence ID" value="MCB8874383.1"/>
    <property type="molecule type" value="Genomic_DNA"/>
</dbReference>
<keyword evidence="1" id="KW-0472">Membrane</keyword>
<feature type="transmembrane region" description="Helical" evidence="1">
    <location>
        <begin position="33"/>
        <end position="56"/>
    </location>
</feature>
<keyword evidence="1" id="KW-0812">Transmembrane</keyword>
<dbReference type="AlphaFoldDB" id="A0A964DY48"/>
<evidence type="ECO:0000256" key="1">
    <source>
        <dbReference type="SAM" id="Phobius"/>
    </source>
</evidence>
<evidence type="ECO:0000259" key="2">
    <source>
        <dbReference type="PROSITE" id="PS50850"/>
    </source>
</evidence>
<proteinExistence type="predicted"/>
<sequence length="70" mass="7718">MKHIGYLAIVPILGLLLGPVIHNSSTPFILGMPFLLGWMVIWVVLVSVAMAVIYALDPARVTTDPEHPRR</sequence>
<reference evidence="3" key="1">
    <citation type="journal article" date="2021" name="Microorganisms">
        <title>Acidisoma silvae sp. nov. and Acidisomacellulosilytica sp. nov., Two Acidophilic Bacteria Isolated from Decaying Wood, Hydrolyzing Cellulose and Producing Poly-3-hydroxybutyrate.</title>
        <authorList>
            <person name="Mieszkin S."/>
            <person name="Pouder E."/>
            <person name="Uroz S."/>
            <person name="Simon-Colin C."/>
            <person name="Alain K."/>
        </authorList>
    </citation>
    <scope>NUCLEOTIDE SEQUENCE</scope>
    <source>
        <strain evidence="3">HW T2.11</strain>
    </source>
</reference>
<dbReference type="InterPro" id="IPR021741">
    <property type="entry name" value="DUF3311"/>
</dbReference>
<accession>A0A964DY48</accession>
<keyword evidence="4" id="KW-1185">Reference proteome</keyword>
<dbReference type="RefSeq" id="WP_227320020.1">
    <property type="nucleotide sequence ID" value="NZ_JAESVB010000001.1"/>
</dbReference>
<evidence type="ECO:0000313" key="4">
    <source>
        <dbReference type="Proteomes" id="UP000708298"/>
    </source>
</evidence>